<keyword evidence="9" id="KW-0249">Electron transport</keyword>
<keyword evidence="6 16" id="KW-0812">Transmembrane</keyword>
<feature type="domain" description="NADH-Ubiquinone oxidoreductase (complex I) chain 5 N-terminal" evidence="18">
    <location>
        <begin position="101"/>
        <end position="140"/>
    </location>
</feature>
<keyword evidence="4 16" id="KW-0813">Transport</keyword>
<evidence type="ECO:0000259" key="17">
    <source>
        <dbReference type="Pfam" id="PF00361"/>
    </source>
</evidence>
<keyword evidence="13 16" id="KW-0496">Mitochondrion</keyword>
<feature type="transmembrane region" description="Helical" evidence="16">
    <location>
        <begin position="107"/>
        <end position="128"/>
    </location>
</feature>
<evidence type="ECO:0000256" key="10">
    <source>
        <dbReference type="ARBA" id="ARBA00022989"/>
    </source>
</evidence>
<evidence type="ECO:0000256" key="16">
    <source>
        <dbReference type="RuleBase" id="RU003404"/>
    </source>
</evidence>
<feature type="domain" description="NADH dehydrogenase subunit 5 C-terminal" evidence="19">
    <location>
        <begin position="444"/>
        <end position="616"/>
    </location>
</feature>
<dbReference type="Pfam" id="PF06455">
    <property type="entry name" value="NADH5_C"/>
    <property type="match status" value="1"/>
</dbReference>
<feature type="transmembrane region" description="Helical" evidence="16">
    <location>
        <begin position="164"/>
        <end position="183"/>
    </location>
</feature>
<dbReference type="EC" id="7.1.1.2" evidence="2 16"/>
<feature type="transmembrane region" description="Helical" evidence="16">
    <location>
        <begin position="195"/>
        <end position="214"/>
    </location>
</feature>
<evidence type="ECO:0000256" key="8">
    <source>
        <dbReference type="ARBA" id="ARBA00022967"/>
    </source>
</evidence>
<name>A0A7U1G441_9ECHN</name>
<comment type="catalytic activity">
    <reaction evidence="15 16">
        <text>a ubiquinone + NADH + 5 H(+)(in) = a ubiquinol + NAD(+) + 4 H(+)(out)</text>
        <dbReference type="Rhea" id="RHEA:29091"/>
        <dbReference type="Rhea" id="RHEA-COMP:9565"/>
        <dbReference type="Rhea" id="RHEA-COMP:9566"/>
        <dbReference type="ChEBI" id="CHEBI:15378"/>
        <dbReference type="ChEBI" id="CHEBI:16389"/>
        <dbReference type="ChEBI" id="CHEBI:17976"/>
        <dbReference type="ChEBI" id="CHEBI:57540"/>
        <dbReference type="ChEBI" id="CHEBI:57945"/>
        <dbReference type="EC" id="7.1.1.2"/>
    </reaction>
</comment>
<keyword evidence="14 16" id="KW-0472">Membrane</keyword>
<feature type="transmembrane region" description="Helical" evidence="16">
    <location>
        <begin position="602"/>
        <end position="619"/>
    </location>
</feature>
<dbReference type="EMBL" id="MW218895">
    <property type="protein sequence ID" value="QQY85581.1"/>
    <property type="molecule type" value="Genomic_DNA"/>
</dbReference>
<feature type="domain" description="NADH:quinone oxidoreductase/Mrp antiporter transmembrane" evidence="17">
    <location>
        <begin position="157"/>
        <end position="439"/>
    </location>
</feature>
<evidence type="ECO:0000256" key="11">
    <source>
        <dbReference type="ARBA" id="ARBA00023027"/>
    </source>
</evidence>
<feature type="transmembrane region" description="Helical" evidence="16">
    <location>
        <begin position="268"/>
        <end position="288"/>
    </location>
</feature>
<feature type="transmembrane region" description="Helical" evidence="16">
    <location>
        <begin position="140"/>
        <end position="158"/>
    </location>
</feature>
<dbReference type="Pfam" id="PF00662">
    <property type="entry name" value="Proton_antipo_N"/>
    <property type="match status" value="1"/>
</dbReference>
<dbReference type="InterPro" id="IPR001516">
    <property type="entry name" value="Proton_antipo_N"/>
</dbReference>
<dbReference type="Pfam" id="PF00361">
    <property type="entry name" value="Proton_antipo_M"/>
    <property type="match status" value="1"/>
</dbReference>
<evidence type="ECO:0000256" key="5">
    <source>
        <dbReference type="ARBA" id="ARBA00022660"/>
    </source>
</evidence>
<organism evidence="20">
    <name type="scientific">Colochirus quadrangularis</name>
    <dbReference type="NCBI Taxonomy" id="1980634"/>
    <lineage>
        <taxon>Eukaryota</taxon>
        <taxon>Metazoa</taxon>
        <taxon>Echinodermata</taxon>
        <taxon>Eleutherozoa</taxon>
        <taxon>Echinozoa</taxon>
        <taxon>Holothuroidea</taxon>
        <taxon>Dendrochirotacea</taxon>
        <taxon>Dendrochirotida</taxon>
        <taxon>Cucumariidae</taxon>
        <taxon>Colochirus</taxon>
    </lineage>
</organism>
<dbReference type="PANTHER" id="PTHR42829">
    <property type="entry name" value="NADH-UBIQUINONE OXIDOREDUCTASE CHAIN 5"/>
    <property type="match status" value="1"/>
</dbReference>
<dbReference type="InterPro" id="IPR003945">
    <property type="entry name" value="NU5C-like"/>
</dbReference>
<evidence type="ECO:0000256" key="3">
    <source>
        <dbReference type="ARBA" id="ARBA00021096"/>
    </source>
</evidence>
<feature type="transmembrane region" description="Helical" evidence="16">
    <location>
        <begin position="323"/>
        <end position="341"/>
    </location>
</feature>
<feature type="transmembrane region" description="Helical" evidence="16">
    <location>
        <begin position="294"/>
        <end position="311"/>
    </location>
</feature>
<dbReference type="GO" id="GO:0015990">
    <property type="term" value="P:electron transport coupled proton transport"/>
    <property type="evidence" value="ECO:0007669"/>
    <property type="project" value="TreeGrafter"/>
</dbReference>
<dbReference type="NCBIfam" id="TIGR01974">
    <property type="entry name" value="NDH_I_L"/>
    <property type="match status" value="1"/>
</dbReference>
<dbReference type="GO" id="GO:0008137">
    <property type="term" value="F:NADH dehydrogenase (ubiquinone) activity"/>
    <property type="evidence" value="ECO:0007669"/>
    <property type="project" value="UniProtKB-EC"/>
</dbReference>
<evidence type="ECO:0000256" key="6">
    <source>
        <dbReference type="ARBA" id="ARBA00022692"/>
    </source>
</evidence>
<evidence type="ECO:0000256" key="9">
    <source>
        <dbReference type="ARBA" id="ARBA00022982"/>
    </source>
</evidence>
<protein>
    <recommendedName>
        <fullName evidence="3 16">NADH-ubiquinone oxidoreductase chain 5</fullName>
        <ecNumber evidence="2 16">7.1.1.2</ecNumber>
    </recommendedName>
</protein>
<gene>
    <name evidence="20" type="primary">ND5</name>
</gene>
<dbReference type="InterPro" id="IPR018393">
    <property type="entry name" value="NADHpl_OxRdtase_5_subgr"/>
</dbReference>
<dbReference type="PRINTS" id="PR01434">
    <property type="entry name" value="NADHDHGNASE5"/>
</dbReference>
<feature type="transmembrane region" description="Helical" evidence="16">
    <location>
        <begin position="475"/>
        <end position="494"/>
    </location>
</feature>
<evidence type="ECO:0000256" key="2">
    <source>
        <dbReference type="ARBA" id="ARBA00012944"/>
    </source>
</evidence>
<dbReference type="GO" id="GO:0042773">
    <property type="term" value="P:ATP synthesis coupled electron transport"/>
    <property type="evidence" value="ECO:0007669"/>
    <property type="project" value="InterPro"/>
</dbReference>
<feature type="transmembrane region" description="Helical" evidence="16">
    <location>
        <begin position="27"/>
        <end position="46"/>
    </location>
</feature>
<evidence type="ECO:0000313" key="20">
    <source>
        <dbReference type="EMBL" id="QQY85581.1"/>
    </source>
</evidence>
<evidence type="ECO:0000256" key="12">
    <source>
        <dbReference type="ARBA" id="ARBA00023075"/>
    </source>
</evidence>
<comment type="similarity">
    <text evidence="16">Belongs to the complex I subunit 5 family.</text>
</comment>
<dbReference type="GO" id="GO:0005743">
    <property type="term" value="C:mitochondrial inner membrane"/>
    <property type="evidence" value="ECO:0007669"/>
    <property type="project" value="UniProtKB-SubCell"/>
</dbReference>
<keyword evidence="8" id="KW-1278">Translocase</keyword>
<comment type="subcellular location">
    <subcellularLocation>
        <location evidence="1">Mitochondrion inner membrane</location>
        <topology evidence="1">Multi-pass membrane protein</topology>
    </subcellularLocation>
</comment>
<dbReference type="InterPro" id="IPR001750">
    <property type="entry name" value="ND/Mrp_TM"/>
</dbReference>
<dbReference type="PANTHER" id="PTHR42829:SF2">
    <property type="entry name" value="NADH-UBIQUINONE OXIDOREDUCTASE CHAIN 5"/>
    <property type="match status" value="1"/>
</dbReference>
<accession>A0A7U1G441</accession>
<feature type="transmembrane region" description="Helical" evidence="16">
    <location>
        <begin position="509"/>
        <end position="528"/>
    </location>
</feature>
<proteinExistence type="inferred from homology"/>
<keyword evidence="11 16" id="KW-0520">NAD</keyword>
<keyword evidence="5" id="KW-0679">Respiratory chain</keyword>
<evidence type="ECO:0000256" key="14">
    <source>
        <dbReference type="ARBA" id="ARBA00023136"/>
    </source>
</evidence>
<keyword evidence="7" id="KW-0999">Mitochondrion inner membrane</keyword>
<feature type="transmembrane region" description="Helical" evidence="16">
    <location>
        <begin position="390"/>
        <end position="408"/>
    </location>
</feature>
<dbReference type="AlphaFoldDB" id="A0A7U1G441"/>
<evidence type="ECO:0000256" key="1">
    <source>
        <dbReference type="ARBA" id="ARBA00004448"/>
    </source>
</evidence>
<dbReference type="GO" id="GO:0003954">
    <property type="term" value="F:NADH dehydrogenase activity"/>
    <property type="evidence" value="ECO:0007669"/>
    <property type="project" value="TreeGrafter"/>
</dbReference>
<comment type="function">
    <text evidence="16">Core subunit of the mitochondrial membrane respiratory chain NADH dehydrogenase (Complex I) which catalyzes electron transfer from NADH through the respiratory chain, using ubiquinone as an electron acceptor. Essential for the catalytic activity and assembly of complex I.</text>
</comment>
<evidence type="ECO:0000259" key="18">
    <source>
        <dbReference type="Pfam" id="PF00662"/>
    </source>
</evidence>
<feature type="transmembrane region" description="Helical" evidence="16">
    <location>
        <begin position="53"/>
        <end position="73"/>
    </location>
</feature>
<dbReference type="InterPro" id="IPR010934">
    <property type="entry name" value="NADH_DH_su5_C"/>
</dbReference>
<feature type="transmembrane region" description="Helical" evidence="16">
    <location>
        <begin position="428"/>
        <end position="454"/>
    </location>
</feature>
<keyword evidence="10 16" id="KW-1133">Transmembrane helix</keyword>
<evidence type="ECO:0000256" key="4">
    <source>
        <dbReference type="ARBA" id="ARBA00022448"/>
    </source>
</evidence>
<reference evidence="20" key="1">
    <citation type="submission" date="2020-11" db="EMBL/GenBank/DDBJ databases">
        <title>Complete Mitochondrial Genome of Colochirus quadrangularis.</title>
        <authorList>
            <person name="Huang W."/>
        </authorList>
    </citation>
    <scope>NUCLEOTIDE SEQUENCE</scope>
    <source>
        <strain evidence="20">Haishen</strain>
    </source>
</reference>
<evidence type="ECO:0000256" key="13">
    <source>
        <dbReference type="ARBA" id="ARBA00023128"/>
    </source>
</evidence>
<evidence type="ECO:0000259" key="19">
    <source>
        <dbReference type="Pfam" id="PF06455"/>
    </source>
</evidence>
<evidence type="ECO:0000256" key="7">
    <source>
        <dbReference type="ARBA" id="ARBA00022792"/>
    </source>
</evidence>
<sequence>MILYIPELVAKQIPNIEELSNIQLLKVVYPIYHLALVLTFMSALLLKNPKNILITFKITAILSITSNILYLYLTNNINGPTINSFNIWQINTSSFLMLDYINLTLDYNFIIFSTTAIIVTWSIIEFSIYYMSNDQNLTKFLHTLCVFLFFMFAITAANNIHVLFVGWEGVGILSFMLISWWFTRKDANSAAIQAIIYNRIGDIGLILLAAGLYYEKAWQINCLSSIENENTKNIILIASIIAATGKSAQFSLHPWLPAAMEGPTPVSALLHSSTMVVAGVFLLVRITNYINPPNIMYICSIIGSITAIFAATTAFRQHDIKKIIAYSTTSQLGLMFIAIGINLPNMALFHICTHAFFKAMLFLCSGSIIHSYNNEQDLRKLSNINSTLPITSACLLLGSLSLMGIPFLSGFFSKDIILENINNSPINIIIFILASTATILTAAYSFRIITFCFLTNPSNSSINYTNEENKNLTNPLIRLAIGSIITGWIISNWLTETPNCFQNETFKNIPFVCSIIGAAIASTIILNISNNVNITFFTNNWFYQNILHNGVINISANTTLTLTSQTIDRGWNETLGPQGISSLNNKISINNQLTQSSYLKQYLLSITLIITTFLALLIIL</sequence>
<evidence type="ECO:0000256" key="15">
    <source>
        <dbReference type="ARBA" id="ARBA00049551"/>
    </source>
</evidence>
<keyword evidence="12 16" id="KW-0830">Ubiquinone</keyword>
<geneLocation type="mitochondrion" evidence="20"/>